<sequence length="96" mass="11134">MQEDVVPKQMSISDCCPLEVEQEEQPQKRIDLLRHVARFSEVDTTHRFLSKGTNPLWWQPKSCRRCSRQEEIDACCLAELRKGRGRAKPLAHANLC</sequence>
<dbReference type="Proteomes" id="UP000324222">
    <property type="component" value="Unassembled WGS sequence"/>
</dbReference>
<gene>
    <name evidence="1" type="ORF">E2C01_082537</name>
</gene>
<dbReference type="EMBL" id="VSRR010075209">
    <property type="protein sequence ID" value="MPC87665.1"/>
    <property type="molecule type" value="Genomic_DNA"/>
</dbReference>
<comment type="caution">
    <text evidence="1">The sequence shown here is derived from an EMBL/GenBank/DDBJ whole genome shotgun (WGS) entry which is preliminary data.</text>
</comment>
<keyword evidence="2" id="KW-1185">Reference proteome</keyword>
<accession>A0A5B7IYQ6</accession>
<name>A0A5B7IYQ6_PORTR</name>
<evidence type="ECO:0000313" key="1">
    <source>
        <dbReference type="EMBL" id="MPC87665.1"/>
    </source>
</evidence>
<evidence type="ECO:0000313" key="2">
    <source>
        <dbReference type="Proteomes" id="UP000324222"/>
    </source>
</evidence>
<proteinExistence type="predicted"/>
<reference evidence="1 2" key="1">
    <citation type="submission" date="2019-05" db="EMBL/GenBank/DDBJ databases">
        <title>Another draft genome of Portunus trituberculatus and its Hox gene families provides insights of decapod evolution.</title>
        <authorList>
            <person name="Jeong J.-H."/>
            <person name="Song I."/>
            <person name="Kim S."/>
            <person name="Choi T."/>
            <person name="Kim D."/>
            <person name="Ryu S."/>
            <person name="Kim W."/>
        </authorList>
    </citation>
    <scope>NUCLEOTIDE SEQUENCE [LARGE SCALE GENOMIC DNA]</scope>
    <source>
        <tissue evidence="1">Muscle</tissue>
    </source>
</reference>
<organism evidence="1 2">
    <name type="scientific">Portunus trituberculatus</name>
    <name type="common">Swimming crab</name>
    <name type="synonym">Neptunus trituberculatus</name>
    <dbReference type="NCBI Taxonomy" id="210409"/>
    <lineage>
        <taxon>Eukaryota</taxon>
        <taxon>Metazoa</taxon>
        <taxon>Ecdysozoa</taxon>
        <taxon>Arthropoda</taxon>
        <taxon>Crustacea</taxon>
        <taxon>Multicrustacea</taxon>
        <taxon>Malacostraca</taxon>
        <taxon>Eumalacostraca</taxon>
        <taxon>Eucarida</taxon>
        <taxon>Decapoda</taxon>
        <taxon>Pleocyemata</taxon>
        <taxon>Brachyura</taxon>
        <taxon>Eubrachyura</taxon>
        <taxon>Portunoidea</taxon>
        <taxon>Portunidae</taxon>
        <taxon>Portuninae</taxon>
        <taxon>Portunus</taxon>
    </lineage>
</organism>
<dbReference type="AlphaFoldDB" id="A0A5B7IYQ6"/>
<protein>
    <submittedName>
        <fullName evidence="1">Uncharacterized protein</fullName>
    </submittedName>
</protein>